<dbReference type="EMBL" id="JBHSKJ010000003">
    <property type="protein sequence ID" value="MFC5144227.1"/>
    <property type="molecule type" value="Genomic_DNA"/>
</dbReference>
<dbReference type="RefSeq" id="WP_382037917.1">
    <property type="nucleotide sequence ID" value="NZ_JBHSKJ010000003.1"/>
</dbReference>
<accession>A0ABV9ZVP6</accession>
<gene>
    <name evidence="1" type="ORF">ACFPP6_05945</name>
</gene>
<dbReference type="Proteomes" id="UP001596222">
    <property type="component" value="Unassembled WGS sequence"/>
</dbReference>
<sequence>MTTMVEQDETTHEERWDLSDLVKDRRAELRLSLKALESRTTDTAGAPVIKLGVLHRLETRQPTIPFRVPELKALARALELPFGRLQDAAGAQFLGIDSTWSASGEARALVEQVARYTPKQREQLARLLDAFESSPRSE</sequence>
<protein>
    <submittedName>
        <fullName evidence="1">XRE family transcriptional regulator</fullName>
    </submittedName>
</protein>
<evidence type="ECO:0000313" key="2">
    <source>
        <dbReference type="Proteomes" id="UP001596222"/>
    </source>
</evidence>
<keyword evidence="2" id="KW-1185">Reference proteome</keyword>
<organism evidence="1 2">
    <name type="scientific">Streptomyces aureoversilis</name>
    <dbReference type="NCBI Taxonomy" id="67277"/>
    <lineage>
        <taxon>Bacteria</taxon>
        <taxon>Bacillati</taxon>
        <taxon>Actinomycetota</taxon>
        <taxon>Actinomycetes</taxon>
        <taxon>Kitasatosporales</taxon>
        <taxon>Streptomycetaceae</taxon>
        <taxon>Streptomyces</taxon>
    </lineage>
</organism>
<proteinExistence type="predicted"/>
<name>A0ABV9ZVP6_9ACTN</name>
<evidence type="ECO:0000313" key="1">
    <source>
        <dbReference type="EMBL" id="MFC5144227.1"/>
    </source>
</evidence>
<reference evidence="2" key="1">
    <citation type="journal article" date="2019" name="Int. J. Syst. Evol. Microbiol.">
        <title>The Global Catalogue of Microorganisms (GCM) 10K type strain sequencing project: providing services to taxonomists for standard genome sequencing and annotation.</title>
        <authorList>
            <consortium name="The Broad Institute Genomics Platform"/>
            <consortium name="The Broad Institute Genome Sequencing Center for Infectious Disease"/>
            <person name="Wu L."/>
            <person name="Ma J."/>
        </authorList>
    </citation>
    <scope>NUCLEOTIDE SEQUENCE [LARGE SCALE GENOMIC DNA]</scope>
    <source>
        <strain evidence="2">CGMCC 4.1641</strain>
    </source>
</reference>
<comment type="caution">
    <text evidence="1">The sequence shown here is derived from an EMBL/GenBank/DDBJ whole genome shotgun (WGS) entry which is preliminary data.</text>
</comment>